<gene>
    <name evidence="2" type="ORF">AYJ05_11900</name>
</gene>
<evidence type="ECO:0000256" key="1">
    <source>
        <dbReference type="SAM" id="SignalP"/>
    </source>
</evidence>
<reference evidence="3" key="1">
    <citation type="submission" date="2016-02" db="EMBL/GenBank/DDBJ databases">
        <authorList>
            <person name="Kaur G."/>
            <person name="Nair G.R."/>
            <person name="Mayilraj S."/>
        </authorList>
    </citation>
    <scope>NUCLEOTIDE SEQUENCE [LARGE SCALE GENOMIC DNA]</scope>
    <source>
        <strain evidence="3">GA-15</strain>
    </source>
</reference>
<dbReference type="Proteomes" id="UP000076947">
    <property type="component" value="Unassembled WGS sequence"/>
</dbReference>
<organism evidence="2 3">
    <name type="scientific">Corynebacterium stationis</name>
    <dbReference type="NCBI Taxonomy" id="1705"/>
    <lineage>
        <taxon>Bacteria</taxon>
        <taxon>Bacillati</taxon>
        <taxon>Actinomycetota</taxon>
        <taxon>Actinomycetes</taxon>
        <taxon>Mycobacteriales</taxon>
        <taxon>Corynebacteriaceae</taxon>
        <taxon>Corynebacterium</taxon>
    </lineage>
</organism>
<evidence type="ECO:0000313" key="3">
    <source>
        <dbReference type="Proteomes" id="UP000076947"/>
    </source>
</evidence>
<evidence type="ECO:0008006" key="4">
    <source>
        <dbReference type="Google" id="ProtNLM"/>
    </source>
</evidence>
<feature type="signal peptide" evidence="1">
    <location>
        <begin position="1"/>
        <end position="26"/>
    </location>
</feature>
<dbReference type="AlphaFoldDB" id="A0A177IGN9"/>
<sequence length="87" mass="8457">MRAKLASVALAGILIGGVVSPATASAAEPASAQGPAGQSPEDFVSSAITVGQAYLGDPLGIFLGSLGVGSVAPFILSSWAGFDILPD</sequence>
<keyword evidence="3" id="KW-1185">Reference proteome</keyword>
<accession>A0A177IGN9</accession>
<dbReference type="RefSeq" id="WP_066839632.1">
    <property type="nucleotide sequence ID" value="NZ_LSTQ01000015.1"/>
</dbReference>
<name>A0A177IGN9_9CORY</name>
<dbReference type="EMBL" id="LSTQ01000015">
    <property type="protein sequence ID" value="OAH27993.1"/>
    <property type="molecule type" value="Genomic_DNA"/>
</dbReference>
<feature type="chain" id="PRO_5008063947" description="Secreted protein" evidence="1">
    <location>
        <begin position="27"/>
        <end position="87"/>
    </location>
</feature>
<dbReference type="OrthoDB" id="9990390at2"/>
<comment type="caution">
    <text evidence="2">The sequence shown here is derived from an EMBL/GenBank/DDBJ whole genome shotgun (WGS) entry which is preliminary data.</text>
</comment>
<protein>
    <recommendedName>
        <fullName evidence="4">Secreted protein</fullName>
    </recommendedName>
</protein>
<evidence type="ECO:0000313" key="2">
    <source>
        <dbReference type="EMBL" id="OAH27993.1"/>
    </source>
</evidence>
<keyword evidence="1" id="KW-0732">Signal</keyword>
<proteinExistence type="predicted"/>